<accession>A0A517TTK2</accession>
<evidence type="ECO:0000256" key="3">
    <source>
        <dbReference type="SAM" id="Phobius"/>
    </source>
</evidence>
<dbReference type="RefSeq" id="WP_145431185.1">
    <property type="nucleotide sequence ID" value="NZ_CP036339.1"/>
</dbReference>
<sequence length="567" mass="62036">MSANSPGPVEQFVAFVRRRVNLHLLWTTLIWTAAAGSGMLAVVSLFYVLQGYAVPGGWIASTLALAAIGGMAAWRWRRLSVEEAARFVDRFYGLKDAVASHLHFARAGRRDGFYELQADYTRRQVSELSPTAIAYRPPRRGLLLAAGLTAVALPLSLRGPSNEVVQRLEQEEAVQQATELSNKEMLELVEELRKDVDDPFEKELVDPDTLRKMVESLEATKDQKEALRQYAQLERELNKARLAIQRKQDEQLLDRAAEKLLEERESKPLGEQLQQKKYDQASQELALMEPEASKPISEQRQQLARLKAASQRMAAAAKANKSASQGKESKAGEKSNSKSAAAKNANGGNGASGESGAAAGEGGGELAENLEELAQSVQHLDESLQEAERQEKESGKCDSQCQSQCQACQNSVNDQLGKLCKNLTKLAIRREADKKLCRLCEKCSQCQGLCNGLCQKPGSNPGGKKAGWGSNTARREGSDELVDNGQTTQLQGTKGAGPSLTTVESAEDGSGVSNRRSTAKQRQFQRQFESFVEREDVPAQVRDGVKIYFQLIHQMESTPAADGDAAE</sequence>
<keyword evidence="3" id="KW-1133">Transmembrane helix</keyword>
<feature type="compositionally biased region" description="Low complexity" evidence="2">
    <location>
        <begin position="304"/>
        <end position="326"/>
    </location>
</feature>
<reference evidence="4 5" key="1">
    <citation type="submission" date="2019-02" db="EMBL/GenBank/DDBJ databases">
        <title>Deep-cultivation of Planctomycetes and their phenomic and genomic characterization uncovers novel biology.</title>
        <authorList>
            <person name="Wiegand S."/>
            <person name="Jogler M."/>
            <person name="Boedeker C."/>
            <person name="Pinto D."/>
            <person name="Vollmers J."/>
            <person name="Rivas-Marin E."/>
            <person name="Kohn T."/>
            <person name="Peeters S.H."/>
            <person name="Heuer A."/>
            <person name="Rast P."/>
            <person name="Oberbeckmann S."/>
            <person name="Bunk B."/>
            <person name="Jeske O."/>
            <person name="Meyerdierks A."/>
            <person name="Storesund J.E."/>
            <person name="Kallscheuer N."/>
            <person name="Luecker S."/>
            <person name="Lage O.M."/>
            <person name="Pohl T."/>
            <person name="Merkel B.J."/>
            <person name="Hornburger P."/>
            <person name="Mueller R.-W."/>
            <person name="Bruemmer F."/>
            <person name="Labrenz M."/>
            <person name="Spormann A.M."/>
            <person name="Op den Camp H."/>
            <person name="Overmann J."/>
            <person name="Amann R."/>
            <person name="Jetten M.S.M."/>
            <person name="Mascher T."/>
            <person name="Medema M.H."/>
            <person name="Devos D.P."/>
            <person name="Kaster A.-K."/>
            <person name="Ovreas L."/>
            <person name="Rohde M."/>
            <person name="Galperin M.Y."/>
            <person name="Jogler C."/>
        </authorList>
    </citation>
    <scope>NUCLEOTIDE SEQUENCE [LARGE SCALE GENOMIC DNA]</scope>
    <source>
        <strain evidence="4 5">I41</strain>
    </source>
</reference>
<evidence type="ECO:0000313" key="4">
    <source>
        <dbReference type="EMBL" id="QDT71704.1"/>
    </source>
</evidence>
<feature type="region of interest" description="Disordered" evidence="2">
    <location>
        <begin position="290"/>
        <end position="363"/>
    </location>
</feature>
<keyword evidence="3" id="KW-0812">Transmembrane</keyword>
<feature type="compositionally biased region" description="Low complexity" evidence="2">
    <location>
        <begin position="337"/>
        <end position="346"/>
    </location>
</feature>
<keyword evidence="5" id="KW-1185">Reference proteome</keyword>
<dbReference type="EMBL" id="CP036339">
    <property type="protein sequence ID" value="QDT71704.1"/>
    <property type="molecule type" value="Genomic_DNA"/>
</dbReference>
<feature type="coiled-coil region" evidence="1">
    <location>
        <begin position="216"/>
        <end position="250"/>
    </location>
</feature>
<dbReference type="AlphaFoldDB" id="A0A517TTK2"/>
<keyword evidence="3" id="KW-0472">Membrane</keyword>
<organism evidence="4 5">
    <name type="scientific">Lacipirellula limnantheis</name>
    <dbReference type="NCBI Taxonomy" id="2528024"/>
    <lineage>
        <taxon>Bacteria</taxon>
        <taxon>Pseudomonadati</taxon>
        <taxon>Planctomycetota</taxon>
        <taxon>Planctomycetia</taxon>
        <taxon>Pirellulales</taxon>
        <taxon>Lacipirellulaceae</taxon>
        <taxon>Lacipirellula</taxon>
    </lineage>
</organism>
<gene>
    <name evidence="4" type="ORF">I41_08640</name>
</gene>
<keyword evidence="1" id="KW-0175">Coiled coil</keyword>
<name>A0A517TTK2_9BACT</name>
<dbReference type="KEGG" id="llh:I41_08640"/>
<evidence type="ECO:0000256" key="2">
    <source>
        <dbReference type="SAM" id="MobiDB-lite"/>
    </source>
</evidence>
<feature type="region of interest" description="Disordered" evidence="2">
    <location>
        <begin position="461"/>
        <end position="523"/>
    </location>
</feature>
<feature type="compositionally biased region" description="Gly residues" evidence="2">
    <location>
        <begin position="347"/>
        <end position="363"/>
    </location>
</feature>
<feature type="transmembrane region" description="Helical" evidence="3">
    <location>
        <begin position="24"/>
        <end position="49"/>
    </location>
</feature>
<evidence type="ECO:0000256" key="1">
    <source>
        <dbReference type="SAM" id="Coils"/>
    </source>
</evidence>
<protein>
    <submittedName>
        <fullName evidence="4">Uncharacterized protein</fullName>
    </submittedName>
</protein>
<evidence type="ECO:0000313" key="5">
    <source>
        <dbReference type="Proteomes" id="UP000317909"/>
    </source>
</evidence>
<dbReference type="OrthoDB" id="246160at2"/>
<feature type="transmembrane region" description="Helical" evidence="3">
    <location>
        <begin position="55"/>
        <end position="76"/>
    </location>
</feature>
<dbReference type="Proteomes" id="UP000317909">
    <property type="component" value="Chromosome"/>
</dbReference>
<feature type="compositionally biased region" description="Polar residues" evidence="2">
    <location>
        <begin position="511"/>
        <end position="523"/>
    </location>
</feature>
<proteinExistence type="predicted"/>
<feature type="compositionally biased region" description="Basic and acidic residues" evidence="2">
    <location>
        <begin position="327"/>
        <end position="336"/>
    </location>
</feature>